<proteinExistence type="predicted"/>
<name>A0A140DZZ2_9BACT</name>
<protein>
    <submittedName>
        <fullName evidence="2">Histidinol-phosphate aminotransferase</fullName>
    </submittedName>
</protein>
<organism evidence="2">
    <name type="scientific">uncultured bacterium UPO76</name>
    <dbReference type="NCBI Taxonomy" id="1776993"/>
    <lineage>
        <taxon>Bacteria</taxon>
        <taxon>environmental samples</taxon>
    </lineage>
</organism>
<sequence length="53" mass="5712">MEDFAVANAKLEKGGATFEGIKLLLCENLGGHPKPAMHGHLKTGHREAERSGR</sequence>
<dbReference type="AlphaFoldDB" id="A0A140DZZ2"/>
<feature type="compositionally biased region" description="Basic and acidic residues" evidence="1">
    <location>
        <begin position="44"/>
        <end position="53"/>
    </location>
</feature>
<keyword evidence="2" id="KW-0032">Aminotransferase</keyword>
<evidence type="ECO:0000313" key="2">
    <source>
        <dbReference type="EMBL" id="AMK59604.1"/>
    </source>
</evidence>
<dbReference type="GO" id="GO:0008483">
    <property type="term" value="F:transaminase activity"/>
    <property type="evidence" value="ECO:0007669"/>
    <property type="project" value="UniProtKB-KW"/>
</dbReference>
<accession>A0A140DZZ2</accession>
<reference evidence="2" key="1">
    <citation type="journal article" date="2016" name="Appl. Environ. Microbiol.">
        <title>Functional Metagenomics of a Biostimulated Petroleum-Contaminated Soil Reveals an Extraordinary Diversity of Extradiol Dioxygenases.</title>
        <authorList>
            <person name="Terron-Gonzalez L."/>
            <person name="Martin-Cabello G."/>
            <person name="Ferrer M."/>
            <person name="Santero E."/>
        </authorList>
    </citation>
    <scope>NUCLEOTIDE SEQUENCE</scope>
</reference>
<feature type="region of interest" description="Disordered" evidence="1">
    <location>
        <begin position="32"/>
        <end position="53"/>
    </location>
</feature>
<keyword evidence="2" id="KW-0808">Transferase</keyword>
<dbReference type="EMBL" id="KU144996">
    <property type="protein sequence ID" value="AMK59604.1"/>
    <property type="molecule type" value="Genomic_DNA"/>
</dbReference>
<evidence type="ECO:0000256" key="1">
    <source>
        <dbReference type="SAM" id="MobiDB-lite"/>
    </source>
</evidence>